<dbReference type="Proteomes" id="UP000632377">
    <property type="component" value="Unassembled WGS sequence"/>
</dbReference>
<proteinExistence type="predicted"/>
<gene>
    <name evidence="1" type="ORF">JK636_06475</name>
</gene>
<dbReference type="EMBL" id="JAESWC010000002">
    <property type="protein sequence ID" value="MBL4935401.1"/>
    <property type="molecule type" value="Genomic_DNA"/>
</dbReference>
<evidence type="ECO:0000313" key="1">
    <source>
        <dbReference type="EMBL" id="MBL4935401.1"/>
    </source>
</evidence>
<keyword evidence="2" id="KW-1185">Reference proteome</keyword>
<accession>A0ABS1T7S9</accession>
<organism evidence="1 2">
    <name type="scientific">Clostridium rhizosphaerae</name>
    <dbReference type="NCBI Taxonomy" id="2803861"/>
    <lineage>
        <taxon>Bacteria</taxon>
        <taxon>Bacillati</taxon>
        <taxon>Bacillota</taxon>
        <taxon>Clostridia</taxon>
        <taxon>Eubacteriales</taxon>
        <taxon>Clostridiaceae</taxon>
        <taxon>Clostridium</taxon>
    </lineage>
</organism>
<reference evidence="1 2" key="1">
    <citation type="submission" date="2021-01" db="EMBL/GenBank/DDBJ databases">
        <title>Genome public.</title>
        <authorList>
            <person name="Liu C."/>
            <person name="Sun Q."/>
        </authorList>
    </citation>
    <scope>NUCLEOTIDE SEQUENCE [LARGE SCALE GENOMIC DNA]</scope>
    <source>
        <strain evidence="1 2">YIM B02515</strain>
    </source>
</reference>
<sequence length="74" mass="8642">MDEEQFIQEMTEALENNGEITITGEDLEIFIQTVDDKEGYSYVSNTNKEFEDAEEAIEWAVLQFDGIENVEEWE</sequence>
<dbReference type="RefSeq" id="WP_202748004.1">
    <property type="nucleotide sequence ID" value="NZ_JAESWC010000002.1"/>
</dbReference>
<evidence type="ECO:0008006" key="3">
    <source>
        <dbReference type="Google" id="ProtNLM"/>
    </source>
</evidence>
<name>A0ABS1T7S9_9CLOT</name>
<protein>
    <recommendedName>
        <fullName evidence="3">Phage protein</fullName>
    </recommendedName>
</protein>
<evidence type="ECO:0000313" key="2">
    <source>
        <dbReference type="Proteomes" id="UP000632377"/>
    </source>
</evidence>
<comment type="caution">
    <text evidence="1">The sequence shown here is derived from an EMBL/GenBank/DDBJ whole genome shotgun (WGS) entry which is preliminary data.</text>
</comment>